<dbReference type="GO" id="GO:0097363">
    <property type="term" value="F:protein O-acetylglucosaminyltransferase activity"/>
    <property type="evidence" value="ECO:0007669"/>
    <property type="project" value="UniProtKB-EC"/>
</dbReference>
<protein>
    <recommendedName>
        <fullName evidence="3">protein O-GlcNAc transferase</fullName>
        <ecNumber evidence="3">2.4.1.255</ecNumber>
    </recommendedName>
</protein>
<name>A0A2P5Z4F6_9XANT</name>
<dbReference type="Pfam" id="PF13844">
    <property type="entry name" value="Glyco_transf_41"/>
    <property type="match status" value="2"/>
</dbReference>
<dbReference type="STRING" id="56458.SB85_08360"/>
<evidence type="ECO:0000313" key="10">
    <source>
        <dbReference type="EMBL" id="PPU82764.1"/>
    </source>
</evidence>
<dbReference type="InterPro" id="IPR019734">
    <property type="entry name" value="TPR_rpt"/>
</dbReference>
<dbReference type="Proteomes" id="UP000247346">
    <property type="component" value="Unassembled WGS sequence"/>
</dbReference>
<sequence>MNGGIDERLQLQAAVRRDPQDFLAWVMLADAELGAGAVAAGEQAALRALQLRPDHPEALARLGRVRWTQGRHAEAAHALREALQQAPQHPGIAVWLGHAMEDNGEAEAAAQAYAHAHALLPQEPSIAAYLLNWRRKLCDWRGLDALSQQVRSAVRQGHPAIEPFAFLNEDAGADEQLRCARNRAQALARTVAPLPAAQVRRDGALRIGFLSNGFGAHPTGLLTVALFERLRAHADLQVHLFALNGDDRSALRARLQSAAHAWHEVVGQPHRQTAQQIRDAGIDLLFDLRGWGGGGTPEVLALRPAPVQLNWLAYPGTSGAPWIDYVVGDAYALPPALDAHYSERVLRLPRAFQPSDDTRVVGTPPTRRDCGLPERGTVFCCFNNSYKLGPRSMARMLEVLRQVPDSVLWLLSGPGQADDRLRAAAATAGVDPTRLRFMPKLAHPDYLARYRHADLFLDTHPYNAHTTASDALWAGCPVLTCPGSTFAARVAGSLNHHLGLDEMNAADDAAFVATAVRLGRDPAALQALRERLHARRADSGLFDMQGFADEFAALLRDTAARHGWQGGASA</sequence>
<comment type="caution">
    <text evidence="10">The sequence shown here is derived from an EMBL/GenBank/DDBJ whole genome shotgun (WGS) entry which is preliminary data.</text>
</comment>
<comment type="pathway">
    <text evidence="1">Protein modification; protein glycosylation.</text>
</comment>
<organism evidence="10 11">
    <name type="scientific">Xanthomonas sacchari</name>
    <dbReference type="NCBI Taxonomy" id="56458"/>
    <lineage>
        <taxon>Bacteria</taxon>
        <taxon>Pseudomonadati</taxon>
        <taxon>Pseudomonadota</taxon>
        <taxon>Gammaproteobacteria</taxon>
        <taxon>Lysobacterales</taxon>
        <taxon>Lysobacteraceae</taxon>
        <taxon>Xanthomonas</taxon>
    </lineage>
</organism>
<dbReference type="EMBL" id="MDEK01000007">
    <property type="protein sequence ID" value="PPU82764.1"/>
    <property type="molecule type" value="Genomic_DNA"/>
</dbReference>
<dbReference type="InterPro" id="IPR029489">
    <property type="entry name" value="OGT/SEC/SPY_C"/>
</dbReference>
<dbReference type="PROSITE" id="PS50005">
    <property type="entry name" value="TPR"/>
    <property type="match status" value="1"/>
</dbReference>
<evidence type="ECO:0000256" key="1">
    <source>
        <dbReference type="ARBA" id="ARBA00004922"/>
    </source>
</evidence>
<accession>A0A2P5Z4F6</accession>
<reference evidence="10 11" key="1">
    <citation type="submission" date="2016-08" db="EMBL/GenBank/DDBJ databases">
        <authorList>
            <person name="Seilhamer J.J."/>
        </authorList>
    </citation>
    <scope>NUCLEOTIDE SEQUENCE [LARGE SCALE GENOMIC DNA]</scope>
    <source>
        <strain evidence="10 11">CFBP4641</strain>
    </source>
</reference>
<evidence type="ECO:0000313" key="11">
    <source>
        <dbReference type="Proteomes" id="UP000247346"/>
    </source>
</evidence>
<dbReference type="Pfam" id="PF13432">
    <property type="entry name" value="TPR_16"/>
    <property type="match status" value="1"/>
</dbReference>
<dbReference type="PANTHER" id="PTHR44998">
    <property type="match status" value="1"/>
</dbReference>
<dbReference type="Gene3D" id="3.40.50.2000">
    <property type="entry name" value="Glycogen Phosphorylase B"/>
    <property type="match status" value="1"/>
</dbReference>
<gene>
    <name evidence="10" type="ORF">XsacCFBP4641_08845</name>
</gene>
<evidence type="ECO:0000256" key="7">
    <source>
        <dbReference type="ARBA" id="ARBA00022803"/>
    </source>
</evidence>
<dbReference type="Gene3D" id="1.25.40.10">
    <property type="entry name" value="Tetratricopeptide repeat domain"/>
    <property type="match status" value="2"/>
</dbReference>
<evidence type="ECO:0000256" key="8">
    <source>
        <dbReference type="PROSITE-ProRule" id="PRU00339"/>
    </source>
</evidence>
<keyword evidence="4 10" id="KW-0328">Glycosyltransferase</keyword>
<dbReference type="Pfam" id="PF14559">
    <property type="entry name" value="TPR_19"/>
    <property type="match status" value="1"/>
</dbReference>
<dbReference type="SUPFAM" id="SSF53756">
    <property type="entry name" value="UDP-Glycosyltransferase/glycogen phosphorylase"/>
    <property type="match status" value="1"/>
</dbReference>
<dbReference type="EC" id="2.4.1.255" evidence="3"/>
<dbReference type="OrthoDB" id="255821at2"/>
<evidence type="ECO:0000259" key="9">
    <source>
        <dbReference type="Pfam" id="PF13844"/>
    </source>
</evidence>
<dbReference type="AlphaFoldDB" id="A0A2P5Z4F6"/>
<evidence type="ECO:0000256" key="5">
    <source>
        <dbReference type="ARBA" id="ARBA00022679"/>
    </source>
</evidence>
<evidence type="ECO:0000256" key="2">
    <source>
        <dbReference type="ARBA" id="ARBA00005386"/>
    </source>
</evidence>
<dbReference type="GeneID" id="93880486"/>
<dbReference type="InterPro" id="IPR011990">
    <property type="entry name" value="TPR-like_helical_dom_sf"/>
</dbReference>
<dbReference type="Gene3D" id="3.40.50.11380">
    <property type="match status" value="1"/>
</dbReference>
<feature type="domain" description="O-GlcNAc transferase C-terminal" evidence="9">
    <location>
        <begin position="182"/>
        <end position="357"/>
    </location>
</feature>
<keyword evidence="6" id="KW-0677">Repeat</keyword>
<dbReference type="SMART" id="SM00028">
    <property type="entry name" value="TPR"/>
    <property type="match status" value="2"/>
</dbReference>
<feature type="repeat" description="TPR" evidence="8">
    <location>
        <begin position="56"/>
        <end position="89"/>
    </location>
</feature>
<evidence type="ECO:0000256" key="4">
    <source>
        <dbReference type="ARBA" id="ARBA00022676"/>
    </source>
</evidence>
<dbReference type="PANTHER" id="PTHR44998:SF1">
    <property type="entry name" value="UDP-N-ACETYLGLUCOSAMINE--PEPTIDE N-ACETYLGLUCOSAMINYLTRANSFERASE 110 KDA SUBUNIT"/>
    <property type="match status" value="1"/>
</dbReference>
<feature type="domain" description="O-GlcNAc transferase C-terminal" evidence="9">
    <location>
        <begin position="366"/>
        <end position="549"/>
    </location>
</feature>
<proteinExistence type="inferred from homology"/>
<dbReference type="SUPFAM" id="SSF48452">
    <property type="entry name" value="TPR-like"/>
    <property type="match status" value="1"/>
</dbReference>
<comment type="similarity">
    <text evidence="2">Belongs to the glycosyltransferase 41 family. O-GlcNAc transferase subfamily.</text>
</comment>
<keyword evidence="7 8" id="KW-0802">TPR repeat</keyword>
<keyword evidence="5 10" id="KW-0808">Transferase</keyword>
<dbReference type="RefSeq" id="WP_010341255.1">
    <property type="nucleotide sequence ID" value="NZ_CP132343.1"/>
</dbReference>
<evidence type="ECO:0000256" key="6">
    <source>
        <dbReference type="ARBA" id="ARBA00022737"/>
    </source>
</evidence>
<evidence type="ECO:0000256" key="3">
    <source>
        <dbReference type="ARBA" id="ARBA00011970"/>
    </source>
</evidence>